<dbReference type="OrthoDB" id="252872at2"/>
<protein>
    <submittedName>
        <fullName evidence="1">Iron-containing redox enzyme family protein</fullName>
    </submittedName>
</protein>
<dbReference type="SMART" id="SM01236">
    <property type="entry name" value="Haem_oxygenase_2"/>
    <property type="match status" value="1"/>
</dbReference>
<comment type="caution">
    <text evidence="1">The sequence shown here is derived from an EMBL/GenBank/DDBJ whole genome shotgun (WGS) entry which is preliminary data.</text>
</comment>
<sequence>MKLPSPRGPLSRAVVDYLRDPEARAIGLPADLPTDLDTEDRELALWVMYELFYRGFDDVDDDAEWDPALLALRNRLEAETETRLRQEWAASDRPRSFEDLIESYSDAPSTAAFVRRQATADDVRDVLKQMSVYHLKESDPQAFLVPRLESAPKALFMELQFDEFGDGDPERVHTVLFASAMRAAGLDDTYGAYVDDATAETLAISNAMSMLCLRRRLRFAGMGHFAAFEATSSLPCKDWVRGLTRLGFDEDVIRYFDEHVEADAVHEQLVRTVCDRMTGGDPALEDEIVFGAFVCMELESRSAAAHLADEAAA</sequence>
<dbReference type="AlphaFoldDB" id="A0A5C8NIT4"/>
<dbReference type="EMBL" id="VDUX01000004">
    <property type="protein sequence ID" value="TXL60937.1"/>
    <property type="molecule type" value="Genomic_DNA"/>
</dbReference>
<organism evidence="1 2">
    <name type="scientific">Aeromicrobium terrae</name>
    <dbReference type="NCBI Taxonomy" id="2498846"/>
    <lineage>
        <taxon>Bacteria</taxon>
        <taxon>Bacillati</taxon>
        <taxon>Actinomycetota</taxon>
        <taxon>Actinomycetes</taxon>
        <taxon>Propionibacteriales</taxon>
        <taxon>Nocardioidaceae</taxon>
        <taxon>Aeromicrobium</taxon>
    </lineage>
</organism>
<reference evidence="1 2" key="1">
    <citation type="submission" date="2019-06" db="EMBL/GenBank/DDBJ databases">
        <title>Aeromicrobium sp. nov., isolated from a maize field.</title>
        <authorList>
            <person name="Lin S.-Y."/>
            <person name="Tsai C.-F."/>
            <person name="Young C.-C."/>
        </authorList>
    </citation>
    <scope>NUCLEOTIDE SEQUENCE [LARGE SCALE GENOMIC DNA]</scope>
    <source>
        <strain evidence="1 2">CC-CFT486</strain>
    </source>
</reference>
<accession>A0A5C8NIT4</accession>
<evidence type="ECO:0000313" key="2">
    <source>
        <dbReference type="Proteomes" id="UP000321571"/>
    </source>
</evidence>
<evidence type="ECO:0000313" key="1">
    <source>
        <dbReference type="EMBL" id="TXL60937.1"/>
    </source>
</evidence>
<dbReference type="RefSeq" id="WP_147686668.1">
    <property type="nucleotide sequence ID" value="NZ_VDUX01000004.1"/>
</dbReference>
<dbReference type="InterPro" id="IPR016084">
    <property type="entry name" value="Haem_Oase-like_multi-hlx"/>
</dbReference>
<keyword evidence="2" id="KW-1185">Reference proteome</keyword>
<dbReference type="Gene3D" id="1.20.910.10">
    <property type="entry name" value="Heme oxygenase-like"/>
    <property type="match status" value="1"/>
</dbReference>
<name>A0A5C8NIT4_9ACTN</name>
<dbReference type="Pfam" id="PF14518">
    <property type="entry name" value="Haem_oxygenas_2"/>
    <property type="match status" value="1"/>
</dbReference>
<proteinExistence type="predicted"/>
<dbReference type="SUPFAM" id="SSF48613">
    <property type="entry name" value="Heme oxygenase-like"/>
    <property type="match status" value="1"/>
</dbReference>
<dbReference type="Proteomes" id="UP000321571">
    <property type="component" value="Unassembled WGS sequence"/>
</dbReference>
<gene>
    <name evidence="1" type="ORF">FHP06_11000</name>
</gene>